<dbReference type="Proteomes" id="UP001596002">
    <property type="component" value="Unassembled WGS sequence"/>
</dbReference>
<comment type="caution">
    <text evidence="1">The sequence shown here is derived from an EMBL/GenBank/DDBJ whole genome shotgun (WGS) entry which is preliminary data.</text>
</comment>
<evidence type="ECO:0000313" key="2">
    <source>
        <dbReference type="Proteomes" id="UP001596002"/>
    </source>
</evidence>
<sequence>MSQVTVFVDEMAVNLPLHTQVEHAVRAYLLQRDPDLIKFLERNEIYAVDPTGH</sequence>
<evidence type="ECO:0000313" key="1">
    <source>
        <dbReference type="EMBL" id="MFC4767814.1"/>
    </source>
</evidence>
<dbReference type="RefSeq" id="WP_380025736.1">
    <property type="nucleotide sequence ID" value="NZ_JBHSHC010000090.1"/>
</dbReference>
<keyword evidence="2" id="KW-1185">Reference proteome</keyword>
<dbReference type="EMBL" id="JBHSHC010000090">
    <property type="protein sequence ID" value="MFC4767814.1"/>
    <property type="molecule type" value="Genomic_DNA"/>
</dbReference>
<name>A0ABV9Q1W2_9BACL</name>
<reference evidence="2" key="1">
    <citation type="journal article" date="2019" name="Int. J. Syst. Evol. Microbiol.">
        <title>The Global Catalogue of Microorganisms (GCM) 10K type strain sequencing project: providing services to taxonomists for standard genome sequencing and annotation.</title>
        <authorList>
            <consortium name="The Broad Institute Genomics Platform"/>
            <consortium name="The Broad Institute Genome Sequencing Center for Infectious Disease"/>
            <person name="Wu L."/>
            <person name="Ma J."/>
        </authorList>
    </citation>
    <scope>NUCLEOTIDE SEQUENCE [LARGE SCALE GENOMIC DNA]</scope>
    <source>
        <strain evidence="2">WYCCWR 12678</strain>
    </source>
</reference>
<accession>A0ABV9Q1W2</accession>
<protein>
    <submittedName>
        <fullName evidence="1">Uncharacterized protein</fullName>
    </submittedName>
</protein>
<gene>
    <name evidence="1" type="ORF">ACFO8Q_10640</name>
</gene>
<proteinExistence type="predicted"/>
<organism evidence="1 2">
    <name type="scientific">Effusibacillus consociatus</name>
    <dbReference type="NCBI Taxonomy" id="1117041"/>
    <lineage>
        <taxon>Bacteria</taxon>
        <taxon>Bacillati</taxon>
        <taxon>Bacillota</taxon>
        <taxon>Bacilli</taxon>
        <taxon>Bacillales</taxon>
        <taxon>Alicyclobacillaceae</taxon>
        <taxon>Effusibacillus</taxon>
    </lineage>
</organism>